<dbReference type="PANTHER" id="PTHR24148:SF64">
    <property type="entry name" value="HETEROKARYON INCOMPATIBILITY DOMAIN-CONTAINING PROTEIN"/>
    <property type="match status" value="1"/>
</dbReference>
<dbReference type="Pfam" id="PF06985">
    <property type="entry name" value="HET"/>
    <property type="match status" value="1"/>
</dbReference>
<accession>A0ABR3REL1</accession>
<comment type="caution">
    <text evidence="2">The sequence shown here is derived from an EMBL/GenBank/DDBJ whole genome shotgun (WGS) entry which is preliminary data.</text>
</comment>
<dbReference type="EMBL" id="JAKIXB020000013">
    <property type="protein sequence ID" value="KAL1602876.1"/>
    <property type="molecule type" value="Genomic_DNA"/>
</dbReference>
<protein>
    <recommendedName>
        <fullName evidence="1">Heterokaryon incompatibility domain-containing protein</fullName>
    </recommendedName>
</protein>
<sequence length="502" mass="57065">MGNIYSRATRTLIWLGETSVGSSQAWQLVDHIYNVFQRQFPNISVPEEIPNRLYSDSVHHAAGLSAFENAEWQHLRELFEIQWFSRIWIVQEVVLSQQDPVFIHGNITYPWARVERAASWLRRNGYLRLSHITEGLLQVDNIGYLRRAKAEWPLNALMSITQNKFRATDQRDKVYSLLGMAAESIDPATLPEALLPDYTLDVREVYMKAARYFLERTGSLAILTRVRGTPGSLSKNRRQHEFGDWPSWLPDWSDFAVHNRDIRKSFSWIHYGDISRPARLGFPKQYRATGDLALRMHHHPNPAILRLEGLRIDTVTKVLQMSNSTTFVDDFNATFDTVMSRILTLALPLLQDTKFLSWTTHFIKTTTADQHPLSGRTWEQGLKDGYSYLYQLFSEIPTDVSAGLLEWLREAGSDGDATQYAALARNFCYARAFFVTAMGRMGIGPSDSQLGDSVAEIPGGGVPYLLRPNGEAWTFVGEAFVYGVMSGEMVKGGVVMETLDLR</sequence>
<proteinExistence type="predicted"/>
<evidence type="ECO:0000313" key="2">
    <source>
        <dbReference type="EMBL" id="KAL1602876.1"/>
    </source>
</evidence>
<gene>
    <name evidence="2" type="ORF">SLS59_004531</name>
</gene>
<feature type="domain" description="Heterokaryon incompatibility" evidence="1">
    <location>
        <begin position="1"/>
        <end position="92"/>
    </location>
</feature>
<dbReference type="InterPro" id="IPR052895">
    <property type="entry name" value="HetReg/Transcr_Mod"/>
</dbReference>
<dbReference type="PANTHER" id="PTHR24148">
    <property type="entry name" value="ANKYRIN REPEAT DOMAIN-CONTAINING PROTEIN 39 HOMOLOG-RELATED"/>
    <property type="match status" value="1"/>
</dbReference>
<dbReference type="InterPro" id="IPR010730">
    <property type="entry name" value="HET"/>
</dbReference>
<name>A0ABR3REL1_9PLEO</name>
<evidence type="ECO:0000313" key="3">
    <source>
        <dbReference type="Proteomes" id="UP001521222"/>
    </source>
</evidence>
<keyword evidence="3" id="KW-1185">Reference proteome</keyword>
<dbReference type="Proteomes" id="UP001521222">
    <property type="component" value="Unassembled WGS sequence"/>
</dbReference>
<reference evidence="2 3" key="1">
    <citation type="submission" date="2024-02" db="EMBL/GenBank/DDBJ databases">
        <title>De novo assembly and annotation of 12 fungi associated with fruit tree decline syndrome in Ontario, Canada.</title>
        <authorList>
            <person name="Sulman M."/>
            <person name="Ellouze W."/>
            <person name="Ilyukhin E."/>
        </authorList>
    </citation>
    <scope>NUCLEOTIDE SEQUENCE [LARGE SCALE GENOMIC DNA]</scope>
    <source>
        <strain evidence="2 3">M97-236</strain>
    </source>
</reference>
<evidence type="ECO:0000259" key="1">
    <source>
        <dbReference type="Pfam" id="PF06985"/>
    </source>
</evidence>
<dbReference type="Pfam" id="PF26639">
    <property type="entry name" value="Het-6_barrel"/>
    <property type="match status" value="1"/>
</dbReference>
<organism evidence="2 3">
    <name type="scientific">Nothophoma quercina</name>
    <dbReference type="NCBI Taxonomy" id="749835"/>
    <lineage>
        <taxon>Eukaryota</taxon>
        <taxon>Fungi</taxon>
        <taxon>Dikarya</taxon>
        <taxon>Ascomycota</taxon>
        <taxon>Pezizomycotina</taxon>
        <taxon>Dothideomycetes</taxon>
        <taxon>Pleosporomycetidae</taxon>
        <taxon>Pleosporales</taxon>
        <taxon>Pleosporineae</taxon>
        <taxon>Didymellaceae</taxon>
        <taxon>Nothophoma</taxon>
    </lineage>
</organism>